<evidence type="ECO:0000313" key="1">
    <source>
        <dbReference type="EMBL" id="GFT72604.1"/>
    </source>
</evidence>
<feature type="non-terminal residue" evidence="1">
    <location>
        <position position="1"/>
    </location>
</feature>
<sequence>KSDAMQDDSFCVMSPGFRIQNDGAQKPPSLNIICLNLAVSVRLARTCSIHDELFQLSEHDAAVSSVKGGTTQYLVDERNGIWLNTAYKQHF</sequence>
<dbReference type="EMBL" id="BMAW01070283">
    <property type="protein sequence ID" value="GFT72604.1"/>
    <property type="molecule type" value="Genomic_DNA"/>
</dbReference>
<dbReference type="AlphaFoldDB" id="A0A8X6PJZ0"/>
<reference evidence="1" key="1">
    <citation type="submission" date="2020-08" db="EMBL/GenBank/DDBJ databases">
        <title>Multicomponent nature underlies the extraordinary mechanical properties of spider dragline silk.</title>
        <authorList>
            <person name="Kono N."/>
            <person name="Nakamura H."/>
            <person name="Mori M."/>
            <person name="Yoshida Y."/>
            <person name="Ohtoshi R."/>
            <person name="Malay A.D."/>
            <person name="Moran D.A.P."/>
            <person name="Tomita M."/>
            <person name="Numata K."/>
            <person name="Arakawa K."/>
        </authorList>
    </citation>
    <scope>NUCLEOTIDE SEQUENCE</scope>
</reference>
<protein>
    <submittedName>
        <fullName evidence="1">Uncharacterized protein</fullName>
    </submittedName>
</protein>
<comment type="caution">
    <text evidence="1">The sequence shown here is derived from an EMBL/GenBank/DDBJ whole genome shotgun (WGS) entry which is preliminary data.</text>
</comment>
<evidence type="ECO:0000313" key="2">
    <source>
        <dbReference type="Proteomes" id="UP000887013"/>
    </source>
</evidence>
<name>A0A8X6PJZ0_NEPPI</name>
<gene>
    <name evidence="1" type="ORF">NPIL_337211</name>
</gene>
<dbReference type="Proteomes" id="UP000887013">
    <property type="component" value="Unassembled WGS sequence"/>
</dbReference>
<accession>A0A8X6PJZ0</accession>
<keyword evidence="2" id="KW-1185">Reference proteome</keyword>
<proteinExistence type="predicted"/>
<organism evidence="1 2">
    <name type="scientific">Nephila pilipes</name>
    <name type="common">Giant wood spider</name>
    <name type="synonym">Nephila maculata</name>
    <dbReference type="NCBI Taxonomy" id="299642"/>
    <lineage>
        <taxon>Eukaryota</taxon>
        <taxon>Metazoa</taxon>
        <taxon>Ecdysozoa</taxon>
        <taxon>Arthropoda</taxon>
        <taxon>Chelicerata</taxon>
        <taxon>Arachnida</taxon>
        <taxon>Araneae</taxon>
        <taxon>Araneomorphae</taxon>
        <taxon>Entelegynae</taxon>
        <taxon>Araneoidea</taxon>
        <taxon>Nephilidae</taxon>
        <taxon>Nephila</taxon>
    </lineage>
</organism>